<name>A0A1L3F021_9GAMM</name>
<protein>
    <recommendedName>
        <fullName evidence="9">Amino acid permease</fullName>
    </recommendedName>
</protein>
<feature type="transmembrane region" description="Helical" evidence="6">
    <location>
        <begin position="414"/>
        <end position="436"/>
    </location>
</feature>
<evidence type="ECO:0000256" key="2">
    <source>
        <dbReference type="ARBA" id="ARBA00022475"/>
    </source>
</evidence>
<evidence type="ECO:0000256" key="5">
    <source>
        <dbReference type="ARBA" id="ARBA00023136"/>
    </source>
</evidence>
<gene>
    <name evidence="7" type="ORF">BJI69_19745</name>
</gene>
<feature type="transmembrane region" description="Helical" evidence="6">
    <location>
        <begin position="137"/>
        <end position="162"/>
    </location>
</feature>
<evidence type="ECO:0000313" key="8">
    <source>
        <dbReference type="Proteomes" id="UP000182987"/>
    </source>
</evidence>
<dbReference type="EMBL" id="CP017480">
    <property type="protein sequence ID" value="APG06658.1"/>
    <property type="molecule type" value="Genomic_DNA"/>
</dbReference>
<dbReference type="InterPro" id="IPR050367">
    <property type="entry name" value="APC_superfamily"/>
</dbReference>
<evidence type="ECO:0000256" key="3">
    <source>
        <dbReference type="ARBA" id="ARBA00022692"/>
    </source>
</evidence>
<feature type="transmembrane region" description="Helical" evidence="6">
    <location>
        <begin position="212"/>
        <end position="233"/>
    </location>
</feature>
<feature type="transmembrane region" description="Helical" evidence="6">
    <location>
        <begin position="268"/>
        <end position="293"/>
    </location>
</feature>
<dbReference type="Pfam" id="PF13520">
    <property type="entry name" value="AA_permease_2"/>
    <property type="match status" value="1"/>
</dbReference>
<dbReference type="PANTHER" id="PTHR42770">
    <property type="entry name" value="AMINO ACID TRANSPORTER-RELATED"/>
    <property type="match status" value="1"/>
</dbReference>
<dbReference type="KEGG" id="lrz:BJI69_19745"/>
<feature type="transmembrane region" description="Helical" evidence="6">
    <location>
        <begin position="70"/>
        <end position="93"/>
    </location>
</feature>
<organism evidence="7 8">
    <name type="scientific">Luteibacter rhizovicinus DSM 16549</name>
    <dbReference type="NCBI Taxonomy" id="1440763"/>
    <lineage>
        <taxon>Bacteria</taxon>
        <taxon>Pseudomonadati</taxon>
        <taxon>Pseudomonadota</taxon>
        <taxon>Gammaproteobacteria</taxon>
        <taxon>Lysobacterales</taxon>
        <taxon>Rhodanobacteraceae</taxon>
        <taxon>Luteibacter</taxon>
    </lineage>
</organism>
<feature type="transmembrane region" description="Helical" evidence="6">
    <location>
        <begin position="105"/>
        <end position="125"/>
    </location>
</feature>
<feature type="transmembrane region" description="Helical" evidence="6">
    <location>
        <begin position="174"/>
        <end position="200"/>
    </location>
</feature>
<dbReference type="GO" id="GO:0005886">
    <property type="term" value="C:plasma membrane"/>
    <property type="evidence" value="ECO:0007669"/>
    <property type="project" value="UniProtKB-SubCell"/>
</dbReference>
<accession>A0A1L3F021</accession>
<evidence type="ECO:0000256" key="6">
    <source>
        <dbReference type="SAM" id="Phobius"/>
    </source>
</evidence>
<dbReference type="PIRSF" id="PIRSF006060">
    <property type="entry name" value="AA_transporter"/>
    <property type="match status" value="1"/>
</dbReference>
<evidence type="ECO:0000256" key="4">
    <source>
        <dbReference type="ARBA" id="ARBA00022989"/>
    </source>
</evidence>
<evidence type="ECO:0008006" key="9">
    <source>
        <dbReference type="Google" id="ProtNLM"/>
    </source>
</evidence>
<keyword evidence="8" id="KW-1185">Reference proteome</keyword>
<evidence type="ECO:0000256" key="1">
    <source>
        <dbReference type="ARBA" id="ARBA00004651"/>
    </source>
</evidence>
<dbReference type="STRING" id="1440763.BJI69_19745"/>
<reference evidence="8" key="1">
    <citation type="submission" date="2016-09" db="EMBL/GenBank/DDBJ databases">
        <authorList>
            <person name="Lysoe E."/>
        </authorList>
    </citation>
    <scope>NUCLEOTIDE SEQUENCE [LARGE SCALE GENOMIC DNA]</scope>
    <source>
        <strain evidence="8">LJ96T</strain>
    </source>
</reference>
<dbReference type="AlphaFoldDB" id="A0A1L3F021"/>
<evidence type="ECO:0000313" key="7">
    <source>
        <dbReference type="EMBL" id="APG06658.1"/>
    </source>
</evidence>
<dbReference type="Proteomes" id="UP000182987">
    <property type="component" value="Chromosome"/>
</dbReference>
<dbReference type="GO" id="GO:0022857">
    <property type="term" value="F:transmembrane transporter activity"/>
    <property type="evidence" value="ECO:0007669"/>
    <property type="project" value="InterPro"/>
</dbReference>
<dbReference type="InterPro" id="IPR002293">
    <property type="entry name" value="AA/rel_permease1"/>
</dbReference>
<keyword evidence="5 6" id="KW-0472">Membrane</keyword>
<proteinExistence type="predicted"/>
<dbReference type="Gene3D" id="1.20.1740.10">
    <property type="entry name" value="Amino acid/polyamine transporter I"/>
    <property type="match status" value="1"/>
</dbReference>
<keyword evidence="2" id="KW-1003">Cell membrane</keyword>
<keyword evidence="3 6" id="KW-0812">Transmembrane</keyword>
<dbReference type="PANTHER" id="PTHR42770:SF16">
    <property type="entry name" value="AMINO ACID PERMEASE"/>
    <property type="match status" value="1"/>
</dbReference>
<sequence length="457" mass="47437">MVLAAAAPLASMIGNLPIAISRGTGANVPVAFLIAGLILVAFTTGYAFIGRRVVSTGAFYTYVAEGLGKPLGVGTAFCAIISYGAFAFGLAAACGYFDEQVSIAVGYKVDWTICAAVSVLLTGVLNYRSMDASTKLLAVIIVVETAVLVVFDTSVVVAKGWAAFPLSSFAPSQWLAPGIGVSLMTAFTCFVGFESGALYSKEAADPVRSIPLASYVSVILIGSFYLLTAWITVGAMGSGDVKAQALAHGGTLVLDLIKQYDGEVASDIAGVLLCTSMLATYIAIHAAASRYVFALAREGLLPRMLAKFDEVRNVPVAATLCMSLATVVCLIGIASTRNDPYAAIIPVLIGMGTLGIIALQAAAAIAIVFYVFKRRKEAGPVVLVASVLAAIGLSVALTTVCINFTLLSTVNTPFVAWLPALYLVTLAVGIGFSVWLRKARPAQYAQLALVEVRASVG</sequence>
<feature type="transmembrane region" description="Helical" evidence="6">
    <location>
        <begin position="341"/>
        <end position="372"/>
    </location>
</feature>
<comment type="subcellular location">
    <subcellularLocation>
        <location evidence="1">Cell membrane</location>
        <topology evidence="1">Multi-pass membrane protein</topology>
    </subcellularLocation>
</comment>
<feature type="transmembrane region" description="Helical" evidence="6">
    <location>
        <begin position="381"/>
        <end position="408"/>
    </location>
</feature>
<feature type="transmembrane region" description="Helical" evidence="6">
    <location>
        <begin position="314"/>
        <end position="335"/>
    </location>
</feature>
<feature type="transmembrane region" description="Helical" evidence="6">
    <location>
        <begin position="31"/>
        <end position="49"/>
    </location>
</feature>
<keyword evidence="4 6" id="KW-1133">Transmembrane helix</keyword>